<dbReference type="PANTHER" id="PTHR43586:SF15">
    <property type="entry name" value="BLR3095 PROTEIN"/>
    <property type="match status" value="1"/>
</dbReference>
<dbReference type="SUPFAM" id="SSF53383">
    <property type="entry name" value="PLP-dependent transferases"/>
    <property type="match status" value="1"/>
</dbReference>
<dbReference type="RefSeq" id="XP_002179929.1">
    <property type="nucleotide sequence ID" value="XM_002179893.1"/>
</dbReference>
<reference evidence="3" key="2">
    <citation type="submission" date="2008-08" db="EMBL/GenBank/DDBJ databases">
        <authorList>
            <consortium name="Diatom Consortium"/>
            <person name="Grigoriev I."/>
            <person name="Grimwood J."/>
            <person name="Kuo A."/>
            <person name="Otillar R.P."/>
            <person name="Salamov A."/>
            <person name="Detter J.C."/>
            <person name="Lindquist E."/>
            <person name="Shapiro H."/>
            <person name="Lucas S."/>
            <person name="Glavina del Rio T."/>
            <person name="Pitluck S."/>
            <person name="Rokhsar D."/>
            <person name="Bowler C."/>
        </authorList>
    </citation>
    <scope>GENOME REANNOTATION</scope>
    <source>
        <strain evidence="3">CCAP 1055/1</strain>
    </source>
</reference>
<dbReference type="PANTHER" id="PTHR43586">
    <property type="entry name" value="CYSTEINE DESULFURASE"/>
    <property type="match status" value="1"/>
</dbReference>
<evidence type="ECO:0000313" key="2">
    <source>
        <dbReference type="EMBL" id="EEC48915.1"/>
    </source>
</evidence>
<dbReference type="InterPro" id="IPR015421">
    <property type="entry name" value="PyrdxlP-dep_Trfase_major"/>
</dbReference>
<gene>
    <name evidence="2" type="ORF">PHATRDRAFT_45663</name>
</gene>
<organism evidence="2 3">
    <name type="scientific">Phaeodactylum tricornutum (strain CCAP 1055/1)</name>
    <dbReference type="NCBI Taxonomy" id="556484"/>
    <lineage>
        <taxon>Eukaryota</taxon>
        <taxon>Sar</taxon>
        <taxon>Stramenopiles</taxon>
        <taxon>Ochrophyta</taxon>
        <taxon>Bacillariophyta</taxon>
        <taxon>Bacillariophyceae</taxon>
        <taxon>Bacillariophycidae</taxon>
        <taxon>Naviculales</taxon>
        <taxon>Phaeodactylaceae</taxon>
        <taxon>Phaeodactylum</taxon>
    </lineage>
</organism>
<dbReference type="InterPro" id="IPR015424">
    <property type="entry name" value="PyrdxlP-dep_Trfase"/>
</dbReference>
<dbReference type="STRING" id="556484.B7FYF9"/>
<evidence type="ECO:0000313" key="3">
    <source>
        <dbReference type="Proteomes" id="UP000000759"/>
    </source>
</evidence>
<reference evidence="2 3" key="1">
    <citation type="journal article" date="2008" name="Nature">
        <title>The Phaeodactylum genome reveals the evolutionary history of diatom genomes.</title>
        <authorList>
            <person name="Bowler C."/>
            <person name="Allen A.E."/>
            <person name="Badger J.H."/>
            <person name="Grimwood J."/>
            <person name="Jabbari K."/>
            <person name="Kuo A."/>
            <person name="Maheswari U."/>
            <person name="Martens C."/>
            <person name="Maumus F."/>
            <person name="Otillar R.P."/>
            <person name="Rayko E."/>
            <person name="Salamov A."/>
            <person name="Vandepoele K."/>
            <person name="Beszteri B."/>
            <person name="Gruber A."/>
            <person name="Heijde M."/>
            <person name="Katinka M."/>
            <person name="Mock T."/>
            <person name="Valentin K."/>
            <person name="Verret F."/>
            <person name="Berges J.A."/>
            <person name="Brownlee C."/>
            <person name="Cadoret J.P."/>
            <person name="Chiovitti A."/>
            <person name="Choi C.J."/>
            <person name="Coesel S."/>
            <person name="De Martino A."/>
            <person name="Detter J.C."/>
            <person name="Durkin C."/>
            <person name="Falciatore A."/>
            <person name="Fournet J."/>
            <person name="Haruta M."/>
            <person name="Huysman M.J."/>
            <person name="Jenkins B.D."/>
            <person name="Jiroutova K."/>
            <person name="Jorgensen R.E."/>
            <person name="Joubert Y."/>
            <person name="Kaplan A."/>
            <person name="Kroger N."/>
            <person name="Kroth P.G."/>
            <person name="La Roche J."/>
            <person name="Lindquist E."/>
            <person name="Lommer M."/>
            <person name="Martin-Jezequel V."/>
            <person name="Lopez P.J."/>
            <person name="Lucas S."/>
            <person name="Mangogna M."/>
            <person name="McGinnis K."/>
            <person name="Medlin L.K."/>
            <person name="Montsant A."/>
            <person name="Oudot-Le Secq M.P."/>
            <person name="Napoli C."/>
            <person name="Obornik M."/>
            <person name="Parker M.S."/>
            <person name="Petit J.L."/>
            <person name="Porcel B.M."/>
            <person name="Poulsen N."/>
            <person name="Robison M."/>
            <person name="Rychlewski L."/>
            <person name="Rynearson T.A."/>
            <person name="Schmutz J."/>
            <person name="Shapiro H."/>
            <person name="Siaut M."/>
            <person name="Stanley M."/>
            <person name="Sussman M.R."/>
            <person name="Taylor A.R."/>
            <person name="Vardi A."/>
            <person name="von Dassow P."/>
            <person name="Vyverman W."/>
            <person name="Willis A."/>
            <person name="Wyrwicz L.S."/>
            <person name="Rokhsar D.S."/>
            <person name="Weissenbach J."/>
            <person name="Armbrust E.V."/>
            <person name="Green B.R."/>
            <person name="Van de Peer Y."/>
            <person name="Grigoriev I.V."/>
        </authorList>
    </citation>
    <scope>NUCLEOTIDE SEQUENCE [LARGE SCALE GENOMIC DNA]</scope>
    <source>
        <strain evidence="2 3">CCAP 1055/1</strain>
    </source>
</reference>
<proteinExistence type="predicted"/>
<dbReference type="Proteomes" id="UP000000759">
    <property type="component" value="Chromosome 7"/>
</dbReference>
<dbReference type="eggNOG" id="ENOG502S1NX">
    <property type="taxonomic scope" value="Eukaryota"/>
</dbReference>
<dbReference type="GeneID" id="7200447"/>
<feature type="domain" description="Aminotransferase class V" evidence="1">
    <location>
        <begin position="7"/>
        <end position="234"/>
    </location>
</feature>
<dbReference type="InParanoid" id="B7FYF9"/>
<dbReference type="EMBL" id="CM000610">
    <property type="protein sequence ID" value="EEC48915.1"/>
    <property type="molecule type" value="Genomic_DNA"/>
</dbReference>
<dbReference type="Pfam" id="PF00266">
    <property type="entry name" value="Aminotran_5"/>
    <property type="match status" value="1"/>
</dbReference>
<dbReference type="HOGENOM" id="CLU_003433_2_1_1"/>
<dbReference type="Gene3D" id="3.40.640.10">
    <property type="entry name" value="Type I PLP-dependent aspartate aminotransferase-like (Major domain)"/>
    <property type="match status" value="1"/>
</dbReference>
<dbReference type="PaxDb" id="2850-Phatr45663"/>
<accession>B7FYF9</accession>
<sequence>MSRKIVYMNNAGQAQLDQSVVAAGIACVQKPAWEMDAEEDAKIVRTLFAQMIHASPTNIAIMPSTAFAITLAAHNLKFQLEGQKGRILVLQDQMCSAVYPWEHLCSRSGGYLELDIVSYPSASTTWTEKVITHLKNGQDKILVACLPPLHWADGALLDLVEISKICRDIGAFLVVDATQAVGVYPCDISLFSPALLACSVHKWLRGPSGASLVYIDPKLQNTWEPLDQHGRSRKVAGMAIWNAAKDGMGPQGYPQEFVTDARRFDSGGKPSPFLLPMLRKSMLKVIEVDIEKIQSLLKDRMMPLLDWADKHELWTPSVHAYHLIGIRANTMYILLSDAGRFGFPRISTPPRKTYKN</sequence>
<dbReference type="InterPro" id="IPR000192">
    <property type="entry name" value="Aminotrans_V_dom"/>
</dbReference>
<protein>
    <recommendedName>
        <fullName evidence="1">Aminotransferase class V domain-containing protein</fullName>
    </recommendedName>
</protein>
<dbReference type="OrthoDB" id="43813at2759"/>
<evidence type="ECO:0000259" key="1">
    <source>
        <dbReference type="Pfam" id="PF00266"/>
    </source>
</evidence>
<keyword evidence="3" id="KW-1185">Reference proteome</keyword>
<dbReference type="AlphaFoldDB" id="B7FYF9"/>
<name>B7FYF9_PHATC</name>
<dbReference type="KEGG" id="pti:PHATRDRAFT_45663"/>